<dbReference type="PRINTS" id="PR00039">
    <property type="entry name" value="HTHLYSR"/>
</dbReference>
<keyword evidence="3" id="KW-0238">DNA-binding</keyword>
<feature type="domain" description="HTH lysR-type" evidence="5">
    <location>
        <begin position="8"/>
        <end position="65"/>
    </location>
</feature>
<dbReference type="PROSITE" id="PS50931">
    <property type="entry name" value="HTH_LYSR"/>
    <property type="match status" value="1"/>
</dbReference>
<name>A0A5K7WTR1_9BACL</name>
<dbReference type="InterPro" id="IPR000847">
    <property type="entry name" value="LysR_HTH_N"/>
</dbReference>
<dbReference type="Proteomes" id="UP000326951">
    <property type="component" value="Chromosome"/>
</dbReference>
<evidence type="ECO:0000256" key="3">
    <source>
        <dbReference type="ARBA" id="ARBA00023125"/>
    </source>
</evidence>
<evidence type="ECO:0000256" key="2">
    <source>
        <dbReference type="ARBA" id="ARBA00023015"/>
    </source>
</evidence>
<accession>A0A5K7WTR1</accession>
<dbReference type="GO" id="GO:0003677">
    <property type="term" value="F:DNA binding"/>
    <property type="evidence" value="ECO:0007669"/>
    <property type="project" value="UniProtKB-KW"/>
</dbReference>
<dbReference type="Pfam" id="PF00126">
    <property type="entry name" value="HTH_1"/>
    <property type="match status" value="1"/>
</dbReference>
<dbReference type="FunFam" id="1.10.10.10:FF:000001">
    <property type="entry name" value="LysR family transcriptional regulator"/>
    <property type="match status" value="1"/>
</dbReference>
<keyword evidence="2" id="KW-0805">Transcription regulation</keyword>
<evidence type="ECO:0000256" key="1">
    <source>
        <dbReference type="ARBA" id="ARBA00009437"/>
    </source>
</evidence>
<reference evidence="6 7" key="1">
    <citation type="submission" date="2019-09" db="EMBL/GenBank/DDBJ databases">
        <title>Complete genome sequence of Sporolactobacillus terrae 70-3.</title>
        <authorList>
            <person name="Tanaka N."/>
            <person name="Shiwa Y."/>
            <person name="Fujita N."/>
            <person name="Tanasupawat S."/>
        </authorList>
    </citation>
    <scope>NUCLEOTIDE SEQUENCE [LARGE SCALE GENOMIC DNA]</scope>
    <source>
        <strain evidence="6 7">70-3</strain>
    </source>
</reference>
<dbReference type="CDD" id="cd05466">
    <property type="entry name" value="PBP2_LTTR_substrate"/>
    <property type="match status" value="1"/>
</dbReference>
<comment type="similarity">
    <text evidence="1">Belongs to the LysR transcriptional regulatory family.</text>
</comment>
<evidence type="ECO:0000256" key="4">
    <source>
        <dbReference type="ARBA" id="ARBA00023163"/>
    </source>
</evidence>
<organism evidence="6 7">
    <name type="scientific">Sporolactobacillus terrae</name>
    <dbReference type="NCBI Taxonomy" id="269673"/>
    <lineage>
        <taxon>Bacteria</taxon>
        <taxon>Bacillati</taxon>
        <taxon>Bacillota</taxon>
        <taxon>Bacilli</taxon>
        <taxon>Bacillales</taxon>
        <taxon>Sporolactobacillaceae</taxon>
        <taxon>Sporolactobacillus</taxon>
    </lineage>
</organism>
<dbReference type="InterPro" id="IPR005119">
    <property type="entry name" value="LysR_subst-bd"/>
</dbReference>
<dbReference type="PANTHER" id="PTHR30346:SF28">
    <property type="entry name" value="HTH-TYPE TRANSCRIPTIONAL REGULATOR CYNR"/>
    <property type="match status" value="1"/>
</dbReference>
<dbReference type="Pfam" id="PF03466">
    <property type="entry name" value="LysR_substrate"/>
    <property type="match status" value="1"/>
</dbReference>
<dbReference type="GO" id="GO:0032993">
    <property type="term" value="C:protein-DNA complex"/>
    <property type="evidence" value="ECO:0007669"/>
    <property type="project" value="TreeGrafter"/>
</dbReference>
<evidence type="ECO:0000259" key="5">
    <source>
        <dbReference type="PROSITE" id="PS50931"/>
    </source>
</evidence>
<dbReference type="Gene3D" id="3.40.190.290">
    <property type="match status" value="1"/>
</dbReference>
<keyword evidence="4" id="KW-0804">Transcription</keyword>
<dbReference type="PANTHER" id="PTHR30346">
    <property type="entry name" value="TRANSCRIPTIONAL DUAL REGULATOR HCAR-RELATED"/>
    <property type="match status" value="1"/>
</dbReference>
<dbReference type="InterPro" id="IPR036390">
    <property type="entry name" value="WH_DNA-bd_sf"/>
</dbReference>
<dbReference type="EMBL" id="AP021853">
    <property type="protein sequence ID" value="BBN97692.1"/>
    <property type="molecule type" value="Genomic_DNA"/>
</dbReference>
<evidence type="ECO:0000313" key="7">
    <source>
        <dbReference type="Proteomes" id="UP000326951"/>
    </source>
</evidence>
<dbReference type="SUPFAM" id="SSF53850">
    <property type="entry name" value="Periplasmic binding protein-like II"/>
    <property type="match status" value="1"/>
</dbReference>
<dbReference type="AlphaFoldDB" id="A0A5K7WTR1"/>
<dbReference type="Gene3D" id="1.10.10.10">
    <property type="entry name" value="Winged helix-like DNA-binding domain superfamily/Winged helix DNA-binding domain"/>
    <property type="match status" value="1"/>
</dbReference>
<proteinExistence type="inferred from homology"/>
<protein>
    <submittedName>
        <fullName evidence="6">HTH-type transcriptional regulator BsdA</fullName>
    </submittedName>
</protein>
<evidence type="ECO:0000313" key="6">
    <source>
        <dbReference type="EMBL" id="BBN97692.1"/>
    </source>
</evidence>
<dbReference type="SUPFAM" id="SSF46785">
    <property type="entry name" value="Winged helix' DNA-binding domain"/>
    <property type="match status" value="1"/>
</dbReference>
<sequence length="307" mass="34822">MHKKVKTIDLRQLRYFLAIAKEGQITRAAKKLSIEQPPLSRQLKLIEEELGVALFDRQGKRMRLTETGETLQKHAKDILRQMDDTLTEVKEIDMGIQGRLNIGSVFSCASLLPEKIACFRERYPHVTFKILEGDHVVLGDYLADRSIELVVTRLPFESNDDHAKYETLPLPSDPFVMVVPKNRKWQQAKSHFRLKDLAATPLIALKSDKTVQLNEKIVNECLRLGFKPNIICECSSVSITLALVTAGIGVTILPKSVLTAFSIADIDMFELPDITARSEVGIIWLKDSYLTKKAKRFINLFRQKPGH</sequence>
<gene>
    <name evidence="6" type="primary">bsdA</name>
    <name evidence="6" type="ORF">St703_03970</name>
</gene>
<dbReference type="InterPro" id="IPR036388">
    <property type="entry name" value="WH-like_DNA-bd_sf"/>
</dbReference>
<dbReference type="GO" id="GO:0003700">
    <property type="term" value="F:DNA-binding transcription factor activity"/>
    <property type="evidence" value="ECO:0007669"/>
    <property type="project" value="InterPro"/>
</dbReference>